<evidence type="ECO:0000256" key="4">
    <source>
        <dbReference type="ARBA" id="ARBA00022833"/>
    </source>
</evidence>
<dbReference type="EMBL" id="KX774321">
    <property type="protein sequence ID" value="AOZ63777.1"/>
    <property type="molecule type" value="Genomic_DNA"/>
</dbReference>
<dbReference type="Proteomes" id="UP000224902">
    <property type="component" value="Segment"/>
</dbReference>
<dbReference type="SMR" id="A0A1I9SAH1"/>
<keyword evidence="7" id="KW-1185">Reference proteome</keyword>
<dbReference type="PROSITE" id="PS00903">
    <property type="entry name" value="CYT_DCMP_DEAMINASES_1"/>
    <property type="match status" value="1"/>
</dbReference>
<dbReference type="GO" id="GO:0008270">
    <property type="term" value="F:zinc ion binding"/>
    <property type="evidence" value="ECO:0007669"/>
    <property type="project" value="InterPro"/>
</dbReference>
<evidence type="ECO:0000313" key="7">
    <source>
        <dbReference type="Proteomes" id="UP000224902"/>
    </source>
</evidence>
<dbReference type="OrthoDB" id="10605at10239"/>
<evidence type="ECO:0000313" key="6">
    <source>
        <dbReference type="EMBL" id="AOZ63777.1"/>
    </source>
</evidence>
<evidence type="ECO:0000256" key="1">
    <source>
        <dbReference type="ARBA" id="ARBA00006576"/>
    </source>
</evidence>
<reference evidence="7" key="1">
    <citation type="submission" date="2016-08" db="EMBL/GenBank/DDBJ databases">
        <authorList>
            <person name="Seilhamer J.J."/>
        </authorList>
    </citation>
    <scope>NUCLEOTIDE SEQUENCE [LARGE SCALE GENOMIC DNA]</scope>
</reference>
<gene>
    <name evidence="6" type="ORF">SEA_WEASELS2_199</name>
</gene>
<proteinExistence type="inferred from homology"/>
<evidence type="ECO:0000256" key="2">
    <source>
        <dbReference type="ARBA" id="ARBA00022723"/>
    </source>
</evidence>
<dbReference type="Gene3D" id="3.40.140.10">
    <property type="entry name" value="Cytidine Deaminase, domain 2"/>
    <property type="match status" value="1"/>
</dbReference>
<feature type="domain" description="CMP/dCMP-type deaminase" evidence="5">
    <location>
        <begin position="4"/>
        <end position="118"/>
    </location>
</feature>
<dbReference type="PROSITE" id="PS51747">
    <property type="entry name" value="CYT_DCMP_DEAMINASES_2"/>
    <property type="match status" value="1"/>
</dbReference>
<protein>
    <submittedName>
        <fullName evidence="6">CMP deaminase</fullName>
    </submittedName>
</protein>
<accession>A0A1I9SAH1</accession>
<dbReference type="Pfam" id="PF00383">
    <property type="entry name" value="dCMP_cyt_deam_1"/>
    <property type="match status" value="1"/>
</dbReference>
<comment type="similarity">
    <text evidence="1">Belongs to the cytidine and deoxycytidylate deaminase family.</text>
</comment>
<dbReference type="InterPro" id="IPR015517">
    <property type="entry name" value="dCMP_deaminase-rel"/>
</dbReference>
<organism evidence="6 7">
    <name type="scientific">Rhodococcus phage Weasels2</name>
    <dbReference type="NCBI Taxonomy" id="1897437"/>
    <lineage>
        <taxon>Viruses</taxon>
        <taxon>Duplodnaviria</taxon>
        <taxon>Heunggongvirae</taxon>
        <taxon>Uroviricota</taxon>
        <taxon>Caudoviricetes</taxon>
        <taxon>Weaselvirus</taxon>
        <taxon>Weaselvirus weasel</taxon>
    </lineage>
</organism>
<dbReference type="InterPro" id="IPR016192">
    <property type="entry name" value="APOBEC/CMP_deaminase_Zn-bd"/>
</dbReference>
<keyword evidence="4" id="KW-0862">Zinc</keyword>
<dbReference type="SUPFAM" id="SSF53927">
    <property type="entry name" value="Cytidine deaminase-like"/>
    <property type="match status" value="1"/>
</dbReference>
<sequence>MLSKRDRARLDITSKVAMNSTCRSRHGAAIWKAGSLLSIGINKSRLMNEYKTWWEDGPVPSEHAEVSAIRQCGDADLTGAVLYVSRVNKDGKEMYSRPCNNCAKVIISRGIKTIIYSV</sequence>
<keyword evidence="2" id="KW-0479">Metal-binding</keyword>
<dbReference type="PANTHER" id="PTHR11086">
    <property type="entry name" value="DEOXYCYTIDYLATE DEAMINASE-RELATED"/>
    <property type="match status" value="1"/>
</dbReference>
<name>A0A1I9SAH1_9CAUD</name>
<dbReference type="GO" id="GO:0004132">
    <property type="term" value="F:dCMP deaminase activity"/>
    <property type="evidence" value="ECO:0007669"/>
    <property type="project" value="TreeGrafter"/>
</dbReference>
<evidence type="ECO:0000259" key="5">
    <source>
        <dbReference type="PROSITE" id="PS51747"/>
    </source>
</evidence>
<evidence type="ECO:0000256" key="3">
    <source>
        <dbReference type="ARBA" id="ARBA00022801"/>
    </source>
</evidence>
<dbReference type="InterPro" id="IPR002125">
    <property type="entry name" value="CMP_dCMP_dom"/>
</dbReference>
<keyword evidence="3" id="KW-0378">Hydrolase</keyword>
<dbReference type="PANTHER" id="PTHR11086:SF18">
    <property type="entry name" value="DEOXYCYTIDYLATE DEAMINASE"/>
    <property type="match status" value="1"/>
</dbReference>
<dbReference type="InterPro" id="IPR016193">
    <property type="entry name" value="Cytidine_deaminase-like"/>
</dbReference>